<proteinExistence type="predicted"/>
<reference evidence="1 2" key="1">
    <citation type="journal article" date="2015" name="Nature">
        <title>rRNA introns, odd ribosomes, and small enigmatic genomes across a large radiation of phyla.</title>
        <authorList>
            <person name="Brown C.T."/>
            <person name="Hug L.A."/>
            <person name="Thomas B.C."/>
            <person name="Sharon I."/>
            <person name="Castelle C.J."/>
            <person name="Singh A."/>
            <person name="Wilkins M.J."/>
            <person name="Williams K.H."/>
            <person name="Banfield J.F."/>
        </authorList>
    </citation>
    <scope>NUCLEOTIDE SEQUENCE [LARGE SCALE GENOMIC DNA]</scope>
</reference>
<dbReference type="Proteomes" id="UP000033860">
    <property type="component" value="Unassembled WGS sequence"/>
</dbReference>
<dbReference type="AlphaFoldDB" id="A0A0G1U542"/>
<sequence>MTIATGELALPLPRAKQGVPEVRSIDSSELPPLTVGEMLTDLTHDAQDLYQAVMGEAVSRYSREPALLLADLKEVGRFGLEFIKQLPQDARVFGEMIAGLKEADFSWRNPDGGWNRTGIWNTIKLAFTGVVIGGLVSACAQDPERVTPTQDGDDDWLGSECAGLIGAIHGLNPDQVDFAFVDANSLDSGELGALQADFQADIPGALVRGLVGGAGDFPVLGLAEPDSTGRLQSVWAVPVCEAGDSVGLGFIWPDLSQVGPDMITRSNGSLTIPLHQLVFNPESEDFEPVEAATPMVVRVNEAGEFTYELEGPDGGKVVLVEENLTDALAAAFLVDQVHDIVDAENELAGTPAFVGFNPEIVALTGLPVEVNGQEYWANSFELQDALNDQGLSPAVVTVNNGDGSSFNALSITKNGEAFVSYADQLYDPYDVNGPEDKFIGINDAGMAEYGDELDQAIITLPSEGLGDNVGIAAMIVTDPDKLPDHLGEFKTGTVIIATVDKNTNEVISAVRAIWEKDDKIDITTAEGKIILTVDEGDGQVSRHELTTVLESSVSLPTTLPEELQVLVEEKGLTYDDETNTYVNSYDEKRLYQNEAGDWVDFYQELIDNAPTKNFWENRETGDGGIINRDAWPVFTGETRTMEMELISGTQVTLDVLVALIADPTNPEIIRTALILEKMTDSNGTELASISPAASGGYRPIFEPGTEKVRLNSLDGDGGFLSDFSGMIAGDQLGISYWFHFPSILPSWGVKPNRVGWFYDLDQTTGSTRVLEAMFSGQAYDWPEDGLIISAHTNWVYVLR</sequence>
<comment type="caution">
    <text evidence="1">The sequence shown here is derived from an EMBL/GenBank/DDBJ whole genome shotgun (WGS) entry which is preliminary data.</text>
</comment>
<name>A0A0G1U542_9BACT</name>
<protein>
    <submittedName>
        <fullName evidence="1">Uncharacterized protein</fullName>
    </submittedName>
</protein>
<gene>
    <name evidence="1" type="ORF">UX85_C0003G0102</name>
</gene>
<evidence type="ECO:0000313" key="2">
    <source>
        <dbReference type="Proteomes" id="UP000033860"/>
    </source>
</evidence>
<evidence type="ECO:0000313" key="1">
    <source>
        <dbReference type="EMBL" id="KKU61443.1"/>
    </source>
</evidence>
<organism evidence="1 2">
    <name type="scientific">Candidatus Beckwithbacteria bacterium GW2011_GWB1_47_15</name>
    <dbReference type="NCBI Taxonomy" id="1618371"/>
    <lineage>
        <taxon>Bacteria</taxon>
        <taxon>Candidatus Beckwithiibacteriota</taxon>
    </lineage>
</organism>
<dbReference type="EMBL" id="LCNT01000003">
    <property type="protein sequence ID" value="KKU61443.1"/>
    <property type="molecule type" value="Genomic_DNA"/>
</dbReference>
<accession>A0A0G1U542</accession>